<keyword evidence="2" id="KW-1185">Reference proteome</keyword>
<proteinExistence type="predicted"/>
<sequence>LLGINPNNTSALKLRGKCYIILDNFNGALSDFNRILEIIPNDAYALMYRGVIYIKLGKREEALSNLNNSLKIEPGNAEALVYRGLIYIELSRYDEASFDLNIEFNGNRLIIPYNELQDIRILNEGGFGKIYQAIWVNKLGVERKVALKYLKSSKGYSVDIINEIHEHGLIHRDLHSKNILICKNGDQELIKIGDFGLTTFANVPESK</sequence>
<comment type="caution">
    <text evidence="1">The sequence shown here is derived from an EMBL/GenBank/DDBJ whole genome shotgun (WGS) entry which is preliminary data.</text>
</comment>
<gene>
    <name evidence="1" type="ORF">SPELUC_LOCUS7057</name>
</gene>
<reference evidence="1" key="1">
    <citation type="submission" date="2021-06" db="EMBL/GenBank/DDBJ databases">
        <authorList>
            <person name="Kallberg Y."/>
            <person name="Tangrot J."/>
            <person name="Rosling A."/>
        </authorList>
    </citation>
    <scope>NUCLEOTIDE SEQUENCE</scope>
    <source>
        <strain evidence="1">28 12/20/2015</strain>
    </source>
</reference>
<feature type="non-terminal residue" evidence="1">
    <location>
        <position position="1"/>
    </location>
</feature>
<dbReference type="Proteomes" id="UP000789366">
    <property type="component" value="Unassembled WGS sequence"/>
</dbReference>
<name>A0ACA9MR07_9GLOM</name>
<feature type="non-terminal residue" evidence="1">
    <location>
        <position position="207"/>
    </location>
</feature>
<dbReference type="EMBL" id="CAJVPW010008996">
    <property type="protein sequence ID" value="CAG8599498.1"/>
    <property type="molecule type" value="Genomic_DNA"/>
</dbReference>
<protein>
    <submittedName>
        <fullName evidence="1">7558_t:CDS:1</fullName>
    </submittedName>
</protein>
<accession>A0ACA9MR07</accession>
<evidence type="ECO:0000313" key="1">
    <source>
        <dbReference type="EMBL" id="CAG8599498.1"/>
    </source>
</evidence>
<organism evidence="1 2">
    <name type="scientific">Cetraspora pellucida</name>
    <dbReference type="NCBI Taxonomy" id="1433469"/>
    <lineage>
        <taxon>Eukaryota</taxon>
        <taxon>Fungi</taxon>
        <taxon>Fungi incertae sedis</taxon>
        <taxon>Mucoromycota</taxon>
        <taxon>Glomeromycotina</taxon>
        <taxon>Glomeromycetes</taxon>
        <taxon>Diversisporales</taxon>
        <taxon>Gigasporaceae</taxon>
        <taxon>Cetraspora</taxon>
    </lineage>
</organism>
<evidence type="ECO:0000313" key="2">
    <source>
        <dbReference type="Proteomes" id="UP000789366"/>
    </source>
</evidence>